<dbReference type="PROSITE" id="PS51318">
    <property type="entry name" value="TAT"/>
    <property type="match status" value="1"/>
</dbReference>
<dbReference type="Gene3D" id="3.40.50.2300">
    <property type="match status" value="2"/>
</dbReference>
<comment type="similarity">
    <text evidence="1">Belongs to the leucine-binding protein family.</text>
</comment>
<dbReference type="KEGG" id="pstg:E8M01_03315"/>
<evidence type="ECO:0000313" key="6">
    <source>
        <dbReference type="EMBL" id="QCI63349.1"/>
    </source>
</evidence>
<dbReference type="Proteomes" id="UP000298781">
    <property type="component" value="Chromosome"/>
</dbReference>
<sequence length="415" mass="44365">MKANAKPNPTRRSLLRGTAMALAVVAAPAVRAQPRPIRIGMVQPMSGGLSSYGRQGQPAFEHIVKLINGAGGIARFGGAPIEVVLADDATQPGRTAAEARRLITQERVVMLAGMLTTPASLALAPVIDELKVPALSIGAGIAKSNYQFSLGLPFERGFAQPSVDFIDYLNKERGFALRTAVMAFSNYEAGQQINTLLKPRLQAIGIDILDDIALDTRAQDHTPAMLRIRAKRPDLVIGLILPRDGVLLQQARHSLAYHEPIFFSPGYGDISFWHDLSPAVGEAVLTRNLFALVSVSPAARIPALQALVADLGSRAQVQITSVSLLTAQAARVIQAALEAADAPEPLAIHQALGRIHLPPGDPNLYLASPDGIRFGPDRMMTTPYGVMAQWRSDQGQDVVYPAAFAGATPRPRTAR</sequence>
<feature type="chain" id="PRO_5020825284" evidence="4">
    <location>
        <begin position="33"/>
        <end position="415"/>
    </location>
</feature>
<dbReference type="Pfam" id="PF13458">
    <property type="entry name" value="Peripla_BP_6"/>
    <property type="match status" value="1"/>
</dbReference>
<dbReference type="AlphaFoldDB" id="A0A4D7AQV7"/>
<dbReference type="PANTHER" id="PTHR30483:SF37">
    <property type="entry name" value="ABC TRANSPORTER SUBSTRATE-BINDING PROTEIN"/>
    <property type="match status" value="1"/>
</dbReference>
<dbReference type="InterPro" id="IPR006311">
    <property type="entry name" value="TAT_signal"/>
</dbReference>
<name>A0A4D7AQV7_9HYPH</name>
<keyword evidence="2 4" id="KW-0732">Signal</keyword>
<feature type="domain" description="Leucine-binding protein" evidence="5">
    <location>
        <begin position="36"/>
        <end position="386"/>
    </location>
</feature>
<evidence type="ECO:0000259" key="5">
    <source>
        <dbReference type="Pfam" id="PF13458"/>
    </source>
</evidence>
<keyword evidence="3" id="KW-0029">Amino-acid transport</keyword>
<feature type="signal peptide" evidence="4">
    <location>
        <begin position="1"/>
        <end position="32"/>
    </location>
</feature>
<dbReference type="SUPFAM" id="SSF53822">
    <property type="entry name" value="Periplasmic binding protein-like I"/>
    <property type="match status" value="1"/>
</dbReference>
<dbReference type="InterPro" id="IPR028082">
    <property type="entry name" value="Peripla_BP_I"/>
</dbReference>
<dbReference type="RefSeq" id="WP_136958807.1">
    <property type="nucleotide sequence ID" value="NZ_CP039690.1"/>
</dbReference>
<dbReference type="PANTHER" id="PTHR30483">
    <property type="entry name" value="LEUCINE-SPECIFIC-BINDING PROTEIN"/>
    <property type="match status" value="1"/>
</dbReference>
<accession>A0A4D7AQV7</accession>
<evidence type="ECO:0000256" key="3">
    <source>
        <dbReference type="ARBA" id="ARBA00022970"/>
    </source>
</evidence>
<organism evidence="6 7">
    <name type="scientific">Phreatobacter stygius</name>
    <dbReference type="NCBI Taxonomy" id="1940610"/>
    <lineage>
        <taxon>Bacteria</taxon>
        <taxon>Pseudomonadati</taxon>
        <taxon>Pseudomonadota</taxon>
        <taxon>Alphaproteobacteria</taxon>
        <taxon>Hyphomicrobiales</taxon>
        <taxon>Phreatobacteraceae</taxon>
        <taxon>Phreatobacter</taxon>
    </lineage>
</organism>
<dbReference type="OrthoDB" id="6753945at2"/>
<keyword evidence="7" id="KW-1185">Reference proteome</keyword>
<proteinExistence type="inferred from homology"/>
<keyword evidence="3" id="KW-0813">Transport</keyword>
<evidence type="ECO:0000256" key="1">
    <source>
        <dbReference type="ARBA" id="ARBA00010062"/>
    </source>
</evidence>
<dbReference type="EMBL" id="CP039690">
    <property type="protein sequence ID" value="QCI63349.1"/>
    <property type="molecule type" value="Genomic_DNA"/>
</dbReference>
<dbReference type="InterPro" id="IPR028081">
    <property type="entry name" value="Leu-bd"/>
</dbReference>
<reference evidence="6 7" key="1">
    <citation type="submission" date="2019-04" db="EMBL/GenBank/DDBJ databases">
        <title>Phreatobacter aquaticus sp. nov.</title>
        <authorList>
            <person name="Choi A."/>
        </authorList>
    </citation>
    <scope>NUCLEOTIDE SEQUENCE [LARGE SCALE GENOMIC DNA]</scope>
    <source>
        <strain evidence="6 7">KCTC 52518</strain>
    </source>
</reference>
<protein>
    <submittedName>
        <fullName evidence="6">ABC transporter substrate-binding protein</fullName>
    </submittedName>
</protein>
<gene>
    <name evidence="6" type="ORF">E8M01_03315</name>
</gene>
<evidence type="ECO:0000256" key="2">
    <source>
        <dbReference type="ARBA" id="ARBA00022729"/>
    </source>
</evidence>
<evidence type="ECO:0000256" key="4">
    <source>
        <dbReference type="SAM" id="SignalP"/>
    </source>
</evidence>
<evidence type="ECO:0000313" key="7">
    <source>
        <dbReference type="Proteomes" id="UP000298781"/>
    </source>
</evidence>
<dbReference type="GO" id="GO:0006865">
    <property type="term" value="P:amino acid transport"/>
    <property type="evidence" value="ECO:0007669"/>
    <property type="project" value="UniProtKB-KW"/>
</dbReference>
<dbReference type="InterPro" id="IPR051010">
    <property type="entry name" value="BCAA_transport"/>
</dbReference>